<accession>A0A6A9UVU7</accession>
<dbReference type="InterPro" id="IPR016181">
    <property type="entry name" value="Acyl_CoA_acyltransferase"/>
</dbReference>
<keyword evidence="3" id="KW-1185">Reference proteome</keyword>
<keyword evidence="2" id="KW-0808">Transferase</keyword>
<dbReference type="Gene3D" id="3.40.630.30">
    <property type="match status" value="1"/>
</dbReference>
<proteinExistence type="predicted"/>
<dbReference type="AlphaFoldDB" id="A0A6A9UVU7"/>
<organism evidence="2 3">
    <name type="scientific">Auraticoccus cholistanensis</name>
    <dbReference type="NCBI Taxonomy" id="2656650"/>
    <lineage>
        <taxon>Bacteria</taxon>
        <taxon>Bacillati</taxon>
        <taxon>Actinomycetota</taxon>
        <taxon>Actinomycetes</taxon>
        <taxon>Propionibacteriales</taxon>
        <taxon>Propionibacteriaceae</taxon>
        <taxon>Auraticoccus</taxon>
    </lineage>
</organism>
<name>A0A6A9UVU7_9ACTN</name>
<sequence length="171" mass="17204">MAQLTLVADLSGDPITLTTRLAPSALPLGVQLRAAAEDDAAEVARLRLECHPSGGGAADLATATSEVRSRLGGGYGPPLEGGCQVAVDEQGGVVACVLAVASSPWPELAGSPCVLDLFTAPPWRGRGLGRALLVESMRAAAASADRIGLRVDDADGAAVSLCRSLGFTEAG</sequence>
<gene>
    <name evidence="2" type="ORF">GC722_12520</name>
</gene>
<dbReference type="GO" id="GO:0016747">
    <property type="term" value="F:acyltransferase activity, transferring groups other than amino-acyl groups"/>
    <property type="evidence" value="ECO:0007669"/>
    <property type="project" value="InterPro"/>
</dbReference>
<dbReference type="Pfam" id="PF13508">
    <property type="entry name" value="Acetyltransf_7"/>
    <property type="match status" value="1"/>
</dbReference>
<evidence type="ECO:0000313" key="2">
    <source>
        <dbReference type="EMBL" id="MVA76841.1"/>
    </source>
</evidence>
<dbReference type="Proteomes" id="UP000435304">
    <property type="component" value="Unassembled WGS sequence"/>
</dbReference>
<dbReference type="SUPFAM" id="SSF55729">
    <property type="entry name" value="Acyl-CoA N-acyltransferases (Nat)"/>
    <property type="match status" value="1"/>
</dbReference>
<evidence type="ECO:0000313" key="3">
    <source>
        <dbReference type="Proteomes" id="UP000435304"/>
    </source>
</evidence>
<protein>
    <submittedName>
        <fullName evidence="2">GNAT family N-acetyltransferase</fullName>
    </submittedName>
</protein>
<feature type="domain" description="N-acetyltransferase" evidence="1">
    <location>
        <begin position="30"/>
        <end position="171"/>
    </location>
</feature>
<comment type="caution">
    <text evidence="2">The sequence shown here is derived from an EMBL/GenBank/DDBJ whole genome shotgun (WGS) entry which is preliminary data.</text>
</comment>
<reference evidence="2 3" key="1">
    <citation type="submission" date="2019-12" db="EMBL/GenBank/DDBJ databases">
        <title>Auraticoccus cholistani sp. nov., an actinomycete isolated from soil of Cholistan desert.</title>
        <authorList>
            <person name="Cheema M.T."/>
        </authorList>
    </citation>
    <scope>NUCLEOTIDE SEQUENCE [LARGE SCALE GENOMIC DNA]</scope>
    <source>
        <strain evidence="2 3">F435</strain>
    </source>
</reference>
<dbReference type="EMBL" id="WPCU01000008">
    <property type="protein sequence ID" value="MVA76841.1"/>
    <property type="molecule type" value="Genomic_DNA"/>
</dbReference>
<dbReference type="PROSITE" id="PS51186">
    <property type="entry name" value="GNAT"/>
    <property type="match status" value="1"/>
</dbReference>
<dbReference type="CDD" id="cd04301">
    <property type="entry name" value="NAT_SF"/>
    <property type="match status" value="1"/>
</dbReference>
<dbReference type="RefSeq" id="WP_156610706.1">
    <property type="nucleotide sequence ID" value="NZ_WPCU01000008.1"/>
</dbReference>
<dbReference type="InterPro" id="IPR000182">
    <property type="entry name" value="GNAT_dom"/>
</dbReference>
<evidence type="ECO:0000259" key="1">
    <source>
        <dbReference type="PROSITE" id="PS51186"/>
    </source>
</evidence>